<organism evidence="1 2">
    <name type="scientific">Nitrospira lenta</name>
    <dbReference type="NCBI Taxonomy" id="1436998"/>
    <lineage>
        <taxon>Bacteria</taxon>
        <taxon>Pseudomonadati</taxon>
        <taxon>Nitrospirota</taxon>
        <taxon>Nitrospiria</taxon>
        <taxon>Nitrospirales</taxon>
        <taxon>Nitrospiraceae</taxon>
        <taxon>Nitrospira</taxon>
    </lineage>
</organism>
<protein>
    <submittedName>
        <fullName evidence="1">Uncharacterized protein</fullName>
    </submittedName>
</protein>
<keyword evidence="2" id="KW-1185">Reference proteome</keyword>
<sequence length="57" mass="5774">MRSFRTGIVTTTFKGGGVAAKACDGKNTARQHPAAQTILNAIRISANMGGDGSIGVP</sequence>
<dbReference type="InParanoid" id="A0A330L2M6"/>
<reference evidence="2" key="1">
    <citation type="submission" date="2018-04" db="EMBL/GenBank/DDBJ databases">
        <authorList>
            <person name="Lucker S."/>
            <person name="Sakoula D."/>
        </authorList>
    </citation>
    <scope>NUCLEOTIDE SEQUENCE [LARGE SCALE GENOMIC DNA]</scope>
</reference>
<dbReference type="AlphaFoldDB" id="A0A330L2M6"/>
<evidence type="ECO:0000313" key="1">
    <source>
        <dbReference type="EMBL" id="SPP64021.1"/>
    </source>
</evidence>
<gene>
    <name evidence="1" type="ORF">NITLEN_11107</name>
</gene>
<proteinExistence type="predicted"/>
<name>A0A330L2M6_9BACT</name>
<evidence type="ECO:0000313" key="2">
    <source>
        <dbReference type="Proteomes" id="UP000248168"/>
    </source>
</evidence>
<dbReference type="EMBL" id="OUNR01000001">
    <property type="protein sequence ID" value="SPP64021.1"/>
    <property type="molecule type" value="Genomic_DNA"/>
</dbReference>
<dbReference type="Proteomes" id="UP000248168">
    <property type="component" value="Unassembled WGS sequence"/>
</dbReference>
<accession>A0A330L2M6</accession>